<organism evidence="1 2">
    <name type="scientific">Scytonema hofmannii PCC 7110</name>
    <dbReference type="NCBI Taxonomy" id="128403"/>
    <lineage>
        <taxon>Bacteria</taxon>
        <taxon>Bacillati</taxon>
        <taxon>Cyanobacteriota</taxon>
        <taxon>Cyanophyceae</taxon>
        <taxon>Nostocales</taxon>
        <taxon>Scytonemataceae</taxon>
        <taxon>Scytonema</taxon>
    </lineage>
</organism>
<dbReference type="Proteomes" id="UP000076925">
    <property type="component" value="Unassembled WGS sequence"/>
</dbReference>
<sequence>MMNNNTQTLSKFHPGMTVSYSKFSGCVMPGVKAEIISGSFCTGSGLKLCQTTNELAVFRTALEIHGL</sequence>
<gene>
    <name evidence="1" type="ORF">WA1_49090</name>
</gene>
<dbReference type="EMBL" id="ANNX02000064">
    <property type="protein sequence ID" value="KYC34698.1"/>
    <property type="molecule type" value="Genomic_DNA"/>
</dbReference>
<proteinExistence type="predicted"/>
<accession>A0A139WQJ4</accession>
<comment type="caution">
    <text evidence="1">The sequence shown here is derived from an EMBL/GenBank/DDBJ whole genome shotgun (WGS) entry which is preliminary data.</text>
</comment>
<dbReference type="AlphaFoldDB" id="A0A139WQJ4"/>
<reference evidence="1 2" key="1">
    <citation type="journal article" date="2013" name="Genome Biol. Evol.">
        <title>Genomes of Stigonematalean cyanobacteria (subsection V) and the evolution of oxygenic photosynthesis from prokaryotes to plastids.</title>
        <authorList>
            <person name="Dagan T."/>
            <person name="Roettger M."/>
            <person name="Stucken K."/>
            <person name="Landan G."/>
            <person name="Koch R."/>
            <person name="Major P."/>
            <person name="Gould S.B."/>
            <person name="Goremykin V.V."/>
            <person name="Rippka R."/>
            <person name="Tandeau de Marsac N."/>
            <person name="Gugger M."/>
            <person name="Lockhart P.J."/>
            <person name="Allen J.F."/>
            <person name="Brune I."/>
            <person name="Maus I."/>
            <person name="Puhler A."/>
            <person name="Martin W.F."/>
        </authorList>
    </citation>
    <scope>NUCLEOTIDE SEQUENCE [LARGE SCALE GENOMIC DNA]</scope>
    <source>
        <strain evidence="1 2">PCC 7110</strain>
    </source>
</reference>
<protein>
    <submittedName>
        <fullName evidence="1">Uncharacterized protein</fullName>
    </submittedName>
</protein>
<keyword evidence="2" id="KW-1185">Reference proteome</keyword>
<name>A0A139WQJ4_9CYAN</name>
<dbReference type="STRING" id="128403.WA1_49090"/>
<evidence type="ECO:0000313" key="1">
    <source>
        <dbReference type="EMBL" id="KYC34698.1"/>
    </source>
</evidence>
<dbReference type="RefSeq" id="WP_017741148.1">
    <property type="nucleotide sequence ID" value="NZ_KQ976355.1"/>
</dbReference>
<evidence type="ECO:0000313" key="2">
    <source>
        <dbReference type="Proteomes" id="UP000076925"/>
    </source>
</evidence>